<feature type="domain" description="ABC3 transporter permease C-terminal" evidence="9">
    <location>
        <begin position="744"/>
        <end position="857"/>
    </location>
</feature>
<keyword evidence="2" id="KW-1003">Cell membrane</keyword>
<feature type="transmembrane region" description="Helical" evidence="8">
    <location>
        <begin position="483"/>
        <end position="507"/>
    </location>
</feature>
<feature type="transmembrane region" description="Helical" evidence="8">
    <location>
        <begin position="738"/>
        <end position="761"/>
    </location>
</feature>
<evidence type="ECO:0000313" key="12">
    <source>
        <dbReference type="Proteomes" id="UP001595526"/>
    </source>
</evidence>
<keyword evidence="4 8" id="KW-1133">Transmembrane helix</keyword>
<feature type="transmembrane region" description="Helical" evidence="8">
    <location>
        <begin position="82"/>
        <end position="102"/>
    </location>
</feature>
<evidence type="ECO:0000256" key="6">
    <source>
        <dbReference type="ARBA" id="ARBA00038076"/>
    </source>
</evidence>
<evidence type="ECO:0000256" key="2">
    <source>
        <dbReference type="ARBA" id="ARBA00022475"/>
    </source>
</evidence>
<dbReference type="PANTHER" id="PTHR30572:SF4">
    <property type="entry name" value="ABC TRANSPORTER PERMEASE YTRF"/>
    <property type="match status" value="1"/>
</dbReference>
<feature type="domain" description="MacB-like periplasmic core" evidence="10">
    <location>
        <begin position="81"/>
        <end position="304"/>
    </location>
</feature>
<sequence length="864" mass="96927">MVDVRRGGTGSRGDCAVHGKLASDTGSNSQSGGFVEERIVNGKRRKKNKEYGQIRLLSYQKMLQNHLKTAWRNLLRYRTTTLINISGLVIGMTAAFFVFLWVKNEYAYNGYHQDVERVYRLKTYLTIDKDNTWIWENSPYLLGEEAKKQLPEVEAQTRMRAMRFDMPTITINGQRLKEKAAAQVDDQWFSLFNYDFSEGSPRAFNSQLHSVILTESGARRYFGNGPALGKTLRIDSADYQVQGVIKDYPTNSSFRYDMYLPIAARLADPKTSQGDMGWGNFRYLTFIKIDPAADPTHIARQLQDILAFHRNKEKDDTRIGLVGLKDMHFENDLQSSSFPHGNRKTAGAFMVLGGILLAIACINYINLTTARASLRAKEVGIKKIVGASRPYLLTQFAVEAFMTSCLALCGTLLLSWIGLPFFNQLVDNHFTISLSDATLWQILGVTLFASTLLTGVYPALLLSSFQPAAIFRGKNMLGMQDSALRKLLVVVQFTISIALIIGTVVIYRQMQYIQSTHASYDHSQVMTLNVHWQYWTADFRAGRSDIRDVLRQKLAAESSVERISVINGGSVVNMSNNASGGFDWEGRAADFNPPIAPFEVDTNFKALVNLQLVEGRWFTPHSQADEQNVVINETAVRELGIRQPVIGQRFVNRGDTGVIIGVVQDFVYKSMHEPIGSAVLSNNPGHSSTFLVRIAAGRHMEALKAAERIWKELMPDVPFEYQFADEEFEALYRADRKAASLILVFSLLAIFVACLGLYGLAAFNTERRHKEIGIRKVLGASITGVVRLLSTDFVKLVFIAVVIASPIAWWAMNKWLEDFAYRIDIQWWMFAVAGLAAVVIALLTVSWQAIRAATANPVDSLRDE</sequence>
<evidence type="ECO:0000256" key="1">
    <source>
        <dbReference type="ARBA" id="ARBA00004651"/>
    </source>
</evidence>
<feature type="transmembrane region" description="Helical" evidence="8">
    <location>
        <begin position="346"/>
        <end position="367"/>
    </location>
</feature>
<protein>
    <submittedName>
        <fullName evidence="11">ABC transporter permease</fullName>
    </submittedName>
</protein>
<comment type="caution">
    <text evidence="11">The sequence shown here is derived from an EMBL/GenBank/DDBJ whole genome shotgun (WGS) entry which is preliminary data.</text>
</comment>
<comment type="subcellular location">
    <subcellularLocation>
        <location evidence="1">Cell membrane</location>
        <topology evidence="1">Multi-pass membrane protein</topology>
    </subcellularLocation>
</comment>
<dbReference type="InterPro" id="IPR003838">
    <property type="entry name" value="ABC3_permease_C"/>
</dbReference>
<evidence type="ECO:0000256" key="7">
    <source>
        <dbReference type="SAM" id="MobiDB-lite"/>
    </source>
</evidence>
<gene>
    <name evidence="11" type="ORF">ACFOET_00490</name>
</gene>
<keyword evidence="5 8" id="KW-0472">Membrane</keyword>
<comment type="similarity">
    <text evidence="6">Belongs to the ABC-4 integral membrane protein family.</text>
</comment>
<name>A0ABV7JL62_9SPHI</name>
<dbReference type="EMBL" id="JBHRTA010000003">
    <property type="protein sequence ID" value="MFC3196077.1"/>
    <property type="molecule type" value="Genomic_DNA"/>
</dbReference>
<evidence type="ECO:0000259" key="10">
    <source>
        <dbReference type="Pfam" id="PF12704"/>
    </source>
</evidence>
<reference evidence="12" key="1">
    <citation type="journal article" date="2019" name="Int. J. Syst. Evol. Microbiol.">
        <title>The Global Catalogue of Microorganisms (GCM) 10K type strain sequencing project: providing services to taxonomists for standard genome sequencing and annotation.</title>
        <authorList>
            <consortium name="The Broad Institute Genomics Platform"/>
            <consortium name="The Broad Institute Genome Sequencing Center for Infectious Disease"/>
            <person name="Wu L."/>
            <person name="Ma J."/>
        </authorList>
    </citation>
    <scope>NUCLEOTIDE SEQUENCE [LARGE SCALE GENOMIC DNA]</scope>
    <source>
        <strain evidence="12">KCTC 52416</strain>
    </source>
</reference>
<dbReference type="Pfam" id="PF12704">
    <property type="entry name" value="MacB_PCD"/>
    <property type="match status" value="2"/>
</dbReference>
<feature type="domain" description="MacB-like periplasmic core" evidence="10">
    <location>
        <begin position="494"/>
        <end position="705"/>
    </location>
</feature>
<dbReference type="Proteomes" id="UP001595526">
    <property type="component" value="Unassembled WGS sequence"/>
</dbReference>
<dbReference type="InterPro" id="IPR025857">
    <property type="entry name" value="MacB_PCD"/>
</dbReference>
<evidence type="ECO:0000256" key="4">
    <source>
        <dbReference type="ARBA" id="ARBA00022989"/>
    </source>
</evidence>
<proteinExistence type="inferred from homology"/>
<keyword evidence="12" id="KW-1185">Reference proteome</keyword>
<evidence type="ECO:0000259" key="9">
    <source>
        <dbReference type="Pfam" id="PF02687"/>
    </source>
</evidence>
<feature type="domain" description="ABC3 transporter permease C-terminal" evidence="9">
    <location>
        <begin position="351"/>
        <end position="467"/>
    </location>
</feature>
<keyword evidence="3 8" id="KW-0812">Transmembrane</keyword>
<feature type="transmembrane region" description="Helical" evidence="8">
    <location>
        <begin position="796"/>
        <end position="816"/>
    </location>
</feature>
<dbReference type="PANTHER" id="PTHR30572">
    <property type="entry name" value="MEMBRANE COMPONENT OF TRANSPORTER-RELATED"/>
    <property type="match status" value="1"/>
</dbReference>
<dbReference type="Pfam" id="PF02687">
    <property type="entry name" value="FtsX"/>
    <property type="match status" value="2"/>
</dbReference>
<evidence type="ECO:0000256" key="3">
    <source>
        <dbReference type="ARBA" id="ARBA00022692"/>
    </source>
</evidence>
<dbReference type="RefSeq" id="WP_379018435.1">
    <property type="nucleotide sequence ID" value="NZ_JBHRTA010000003.1"/>
</dbReference>
<feature type="region of interest" description="Disordered" evidence="7">
    <location>
        <begin position="1"/>
        <end position="33"/>
    </location>
</feature>
<evidence type="ECO:0000256" key="5">
    <source>
        <dbReference type="ARBA" id="ARBA00023136"/>
    </source>
</evidence>
<feature type="transmembrane region" description="Helical" evidence="8">
    <location>
        <begin position="396"/>
        <end position="419"/>
    </location>
</feature>
<feature type="transmembrane region" description="Helical" evidence="8">
    <location>
        <begin position="828"/>
        <end position="850"/>
    </location>
</feature>
<evidence type="ECO:0000313" key="11">
    <source>
        <dbReference type="EMBL" id="MFC3196077.1"/>
    </source>
</evidence>
<feature type="transmembrane region" description="Helical" evidence="8">
    <location>
        <begin position="439"/>
        <end position="462"/>
    </location>
</feature>
<evidence type="ECO:0000256" key="8">
    <source>
        <dbReference type="SAM" id="Phobius"/>
    </source>
</evidence>
<organism evidence="11 12">
    <name type="scientific">Parapedobacter deserti</name>
    <dbReference type="NCBI Taxonomy" id="1912957"/>
    <lineage>
        <taxon>Bacteria</taxon>
        <taxon>Pseudomonadati</taxon>
        <taxon>Bacteroidota</taxon>
        <taxon>Sphingobacteriia</taxon>
        <taxon>Sphingobacteriales</taxon>
        <taxon>Sphingobacteriaceae</taxon>
        <taxon>Parapedobacter</taxon>
    </lineage>
</organism>
<accession>A0ABV7JL62</accession>
<dbReference type="InterPro" id="IPR050250">
    <property type="entry name" value="Macrolide_Exporter_MacB"/>
</dbReference>